<dbReference type="InterPro" id="IPR036760">
    <property type="entry name" value="SspB-like_sf"/>
</dbReference>
<organism evidence="1 2">
    <name type="scientific">Tremblaya princeps</name>
    <dbReference type="NCBI Taxonomy" id="189385"/>
    <lineage>
        <taxon>Bacteria</taxon>
        <taxon>Pseudomonadati</taxon>
        <taxon>Pseudomonadota</taxon>
        <taxon>Betaproteobacteria</taxon>
        <taxon>Candidatus Tremblayella</taxon>
    </lineage>
</organism>
<evidence type="ECO:0000313" key="2">
    <source>
        <dbReference type="Proteomes" id="UP000075222"/>
    </source>
</evidence>
<reference evidence="2" key="1">
    <citation type="submission" date="2016-01" db="EMBL/GenBank/DDBJ databases">
        <authorList>
            <person name="Husnik F."/>
        </authorList>
    </citation>
    <scope>NUCLEOTIDE SEQUENCE [LARGE SCALE GENOMIC DNA]</scope>
</reference>
<gene>
    <name evidence="1" type="primary">sspB</name>
    <name evidence="1" type="ORF">PMARG_TP00125</name>
</gene>
<dbReference type="EMBL" id="LN998829">
    <property type="protein sequence ID" value="CUX76511.1"/>
    <property type="molecule type" value="Genomic_DNA"/>
</dbReference>
<dbReference type="Gene3D" id="2.30.30.220">
    <property type="entry name" value="SspB-like"/>
    <property type="match status" value="1"/>
</dbReference>
<evidence type="ECO:0000313" key="1">
    <source>
        <dbReference type="EMBL" id="CUX76511.1"/>
    </source>
</evidence>
<dbReference type="Proteomes" id="UP000075222">
    <property type="component" value="Chromosome I"/>
</dbReference>
<dbReference type="SUPFAM" id="SSF101738">
    <property type="entry name" value="SspB-like"/>
    <property type="match status" value="1"/>
</dbReference>
<accession>A0A143WN37</accession>
<name>A0A143WN37_TREPR</name>
<proteinExistence type="predicted"/>
<protein>
    <submittedName>
        <fullName evidence="1">Stringent starvation protein B</fullName>
    </submittedName>
</protein>
<dbReference type="AlphaFoldDB" id="A0A143WN37"/>
<sequence>MPAQAMALCAVCLWCYDNCSTPCLAFRSYLFSRVQASCMVVSLGQRAVMNLTLHGDAATFVATFSGDARHLSIGYSCMVAAFAQETGCGLLLHGGAYQPERRAGAQLLRSGVALRAEHADLAHR</sequence>